<name>A0A9D1JBT8_9FIRM</name>
<keyword evidence="2" id="KW-0472">Membrane</keyword>
<feature type="transmembrane region" description="Helical" evidence="2">
    <location>
        <begin position="94"/>
        <end position="111"/>
    </location>
</feature>
<feature type="compositionally biased region" description="Polar residues" evidence="1">
    <location>
        <begin position="256"/>
        <end position="269"/>
    </location>
</feature>
<gene>
    <name evidence="3" type="ORF">IAA55_11170</name>
</gene>
<feature type="transmembrane region" description="Helical" evidence="2">
    <location>
        <begin position="12"/>
        <end position="31"/>
    </location>
</feature>
<evidence type="ECO:0000256" key="1">
    <source>
        <dbReference type="SAM" id="MobiDB-lite"/>
    </source>
</evidence>
<dbReference type="EMBL" id="DVHM01000188">
    <property type="protein sequence ID" value="HIR71822.1"/>
    <property type="molecule type" value="Genomic_DNA"/>
</dbReference>
<feature type="region of interest" description="Disordered" evidence="1">
    <location>
        <begin position="249"/>
        <end position="273"/>
    </location>
</feature>
<evidence type="ECO:0000313" key="3">
    <source>
        <dbReference type="EMBL" id="HIR71822.1"/>
    </source>
</evidence>
<sequence>MKKRTVSVETWLLSVLSWLFDLCVLLVFYLIAGEFLTGNLETFTRWMIGGLYLIFPLALSQIGIARAGGFFRYLVLAAAGIGVTWMLTENILTTALTFLIFAIRAGARIQLGKIRREMAEMPGGIEAGEAVALEEIPTVLDVPRIPVFGIFAAGYAFLLFAGRTDHLEGMTMLAVLGMLFFFLYRFADGMEDFVEQRRRNANVPVKSLRRTGWRIFLIFFLVLTVLVLPVARFAGEPLADIHMEQRRQEPAAEETAVQQEEISRSQETGDPQEALENLAEPPKWLADFFRVSQVAVVPLVV</sequence>
<evidence type="ECO:0000313" key="4">
    <source>
        <dbReference type="Proteomes" id="UP000823912"/>
    </source>
</evidence>
<dbReference type="Proteomes" id="UP000823912">
    <property type="component" value="Unassembled WGS sequence"/>
</dbReference>
<proteinExistence type="predicted"/>
<feature type="transmembrane region" description="Helical" evidence="2">
    <location>
        <begin position="215"/>
        <end position="235"/>
    </location>
</feature>
<comment type="caution">
    <text evidence="3">The sequence shown here is derived from an EMBL/GenBank/DDBJ whole genome shotgun (WGS) entry which is preliminary data.</text>
</comment>
<reference evidence="3" key="2">
    <citation type="journal article" date="2021" name="PeerJ">
        <title>Extensive microbial diversity within the chicken gut microbiome revealed by metagenomics and culture.</title>
        <authorList>
            <person name="Gilroy R."/>
            <person name="Ravi A."/>
            <person name="Getino M."/>
            <person name="Pursley I."/>
            <person name="Horton D.L."/>
            <person name="Alikhan N.F."/>
            <person name="Baker D."/>
            <person name="Gharbi K."/>
            <person name="Hall N."/>
            <person name="Watson M."/>
            <person name="Adriaenssens E.M."/>
            <person name="Foster-Nyarko E."/>
            <person name="Jarju S."/>
            <person name="Secka A."/>
            <person name="Antonio M."/>
            <person name="Oren A."/>
            <person name="Chaudhuri R.R."/>
            <person name="La Ragione R."/>
            <person name="Hildebrand F."/>
            <person name="Pallen M.J."/>
        </authorList>
    </citation>
    <scope>NUCLEOTIDE SEQUENCE</scope>
    <source>
        <strain evidence="3">ChiSjej5B23-6657</strain>
    </source>
</reference>
<accession>A0A9D1JBT8</accession>
<feature type="transmembrane region" description="Helical" evidence="2">
    <location>
        <begin position="169"/>
        <end position="187"/>
    </location>
</feature>
<feature type="non-terminal residue" evidence="3">
    <location>
        <position position="301"/>
    </location>
</feature>
<reference evidence="3" key="1">
    <citation type="submission" date="2020-10" db="EMBL/GenBank/DDBJ databases">
        <authorList>
            <person name="Gilroy R."/>
        </authorList>
    </citation>
    <scope>NUCLEOTIDE SEQUENCE</scope>
    <source>
        <strain evidence="3">ChiSjej5B23-6657</strain>
    </source>
</reference>
<organism evidence="3 4">
    <name type="scientific">Candidatus Pullilachnospira gallistercoris</name>
    <dbReference type="NCBI Taxonomy" id="2840911"/>
    <lineage>
        <taxon>Bacteria</taxon>
        <taxon>Bacillati</taxon>
        <taxon>Bacillota</taxon>
        <taxon>Clostridia</taxon>
        <taxon>Lachnospirales</taxon>
        <taxon>Lachnospiraceae</taxon>
        <taxon>Lachnospiraceae incertae sedis</taxon>
        <taxon>Candidatus Pullilachnospira</taxon>
    </lineage>
</organism>
<feature type="transmembrane region" description="Helical" evidence="2">
    <location>
        <begin position="70"/>
        <end position="88"/>
    </location>
</feature>
<evidence type="ECO:0000256" key="2">
    <source>
        <dbReference type="SAM" id="Phobius"/>
    </source>
</evidence>
<keyword evidence="2" id="KW-1133">Transmembrane helix</keyword>
<dbReference type="AlphaFoldDB" id="A0A9D1JBT8"/>
<feature type="transmembrane region" description="Helical" evidence="2">
    <location>
        <begin position="145"/>
        <end position="163"/>
    </location>
</feature>
<feature type="transmembrane region" description="Helical" evidence="2">
    <location>
        <begin position="43"/>
        <end position="63"/>
    </location>
</feature>
<keyword evidence="2" id="KW-0812">Transmembrane</keyword>
<protein>
    <submittedName>
        <fullName evidence="3">Uncharacterized protein</fullName>
    </submittedName>
</protein>